<dbReference type="SUPFAM" id="SSF52317">
    <property type="entry name" value="Class I glutamine amidotransferase-like"/>
    <property type="match status" value="1"/>
</dbReference>
<evidence type="ECO:0000313" key="2">
    <source>
        <dbReference type="EMBL" id="SUE35956.1"/>
    </source>
</evidence>
<dbReference type="Proteomes" id="UP000255008">
    <property type="component" value="Unassembled WGS sequence"/>
</dbReference>
<name>A0AAJ4ZQG6_9RALS</name>
<dbReference type="AlphaFoldDB" id="A0AAJ4ZQG6"/>
<proteinExistence type="predicted"/>
<dbReference type="Gene3D" id="3.40.50.880">
    <property type="match status" value="1"/>
</dbReference>
<feature type="compositionally biased region" description="Polar residues" evidence="1">
    <location>
        <begin position="49"/>
        <end position="61"/>
    </location>
</feature>
<gene>
    <name evidence="2" type="primary">hchA</name>
    <name evidence="2" type="ORF">NCTC10894_03973</name>
</gene>
<organism evidence="2 3">
    <name type="scientific">Ralstonia mannitolilytica</name>
    <dbReference type="NCBI Taxonomy" id="105219"/>
    <lineage>
        <taxon>Bacteria</taxon>
        <taxon>Pseudomonadati</taxon>
        <taxon>Pseudomonadota</taxon>
        <taxon>Betaproteobacteria</taxon>
        <taxon>Burkholderiales</taxon>
        <taxon>Burkholderiaceae</taxon>
        <taxon>Ralstonia</taxon>
    </lineage>
</organism>
<protein>
    <submittedName>
        <fullName evidence="2">Molecular chaperone Hsp31 and glyoxalase 3</fullName>
        <ecNumber evidence="2">4.2.1.130</ecNumber>
    </submittedName>
</protein>
<dbReference type="EC" id="4.2.1.130" evidence="2"/>
<comment type="caution">
    <text evidence="2">The sequence shown here is derived from an EMBL/GenBank/DDBJ whole genome shotgun (WGS) entry which is preliminary data.</text>
</comment>
<dbReference type="GO" id="GO:0019172">
    <property type="term" value="F:glyoxalase III activity"/>
    <property type="evidence" value="ECO:0007669"/>
    <property type="project" value="UniProtKB-EC"/>
</dbReference>
<dbReference type="InterPro" id="IPR029062">
    <property type="entry name" value="Class_I_gatase-like"/>
</dbReference>
<dbReference type="EMBL" id="UGVE01000002">
    <property type="protein sequence ID" value="SUE35956.1"/>
    <property type="molecule type" value="Genomic_DNA"/>
</dbReference>
<sequence>MLLIAADERYLLTANGTFFSTGNHPVETLLPMYHLDQAGFEFDVATLSGNPDKTGSATGRKSPQPGICKSAQ</sequence>
<keyword evidence="2" id="KW-0456">Lyase</keyword>
<accession>A0AAJ4ZQG6</accession>
<evidence type="ECO:0000313" key="3">
    <source>
        <dbReference type="Proteomes" id="UP000255008"/>
    </source>
</evidence>
<reference evidence="2 3" key="1">
    <citation type="submission" date="2018-06" db="EMBL/GenBank/DDBJ databases">
        <authorList>
            <consortium name="Pathogen Informatics"/>
            <person name="Doyle S."/>
        </authorList>
    </citation>
    <scope>NUCLEOTIDE SEQUENCE [LARGE SCALE GENOMIC DNA]</scope>
    <source>
        <strain evidence="2 3">NCTC10894</strain>
    </source>
</reference>
<evidence type="ECO:0000256" key="1">
    <source>
        <dbReference type="SAM" id="MobiDB-lite"/>
    </source>
</evidence>
<feature type="region of interest" description="Disordered" evidence="1">
    <location>
        <begin position="49"/>
        <end position="72"/>
    </location>
</feature>